<proteinExistence type="inferred from homology"/>
<dbReference type="EC" id="2.3.1.-" evidence="14"/>
<comment type="subcellular location">
    <subcellularLocation>
        <location evidence="1 14">Endoplasmic reticulum membrane</location>
        <topology evidence="1 14">Multi-pass membrane protein</topology>
    </subcellularLocation>
</comment>
<comment type="similarity">
    <text evidence="4 14">Belongs to the diacylglycerol acyltransferase family.</text>
</comment>
<evidence type="ECO:0000256" key="13">
    <source>
        <dbReference type="ARBA" id="ARBA00023315"/>
    </source>
</evidence>
<comment type="pathway">
    <text evidence="3">Lipid metabolism.</text>
</comment>
<evidence type="ECO:0000256" key="8">
    <source>
        <dbReference type="ARBA" id="ARBA00022798"/>
    </source>
</evidence>
<keyword evidence="8" id="KW-0319">Glycerol metabolism</keyword>
<evidence type="ECO:0000256" key="2">
    <source>
        <dbReference type="ARBA" id="ARBA00004771"/>
    </source>
</evidence>
<keyword evidence="7 14" id="KW-0812">Transmembrane</keyword>
<dbReference type="PANTHER" id="PTHR12317">
    <property type="entry name" value="DIACYLGLYCEROL O-ACYLTRANSFERASE"/>
    <property type="match status" value="1"/>
</dbReference>
<dbReference type="GO" id="GO:0005789">
    <property type="term" value="C:endoplasmic reticulum membrane"/>
    <property type="evidence" value="ECO:0007669"/>
    <property type="project" value="UniProtKB-SubCell"/>
</dbReference>
<feature type="transmembrane region" description="Helical" evidence="14">
    <location>
        <begin position="6"/>
        <end position="24"/>
    </location>
</feature>
<protein>
    <recommendedName>
        <fullName evidence="14">Acyltransferase</fullName>
        <ecNumber evidence="14">2.3.1.-</ecNumber>
    </recommendedName>
</protein>
<keyword evidence="6 14" id="KW-0808">Transferase</keyword>
<evidence type="ECO:0000256" key="9">
    <source>
        <dbReference type="ARBA" id="ARBA00022824"/>
    </source>
</evidence>
<evidence type="ECO:0000256" key="14">
    <source>
        <dbReference type="RuleBase" id="RU367023"/>
    </source>
</evidence>
<keyword evidence="5" id="KW-0444">Lipid biosynthesis</keyword>
<dbReference type="EMBL" id="HBHR01006614">
    <property type="protein sequence ID" value="CAD9860721.1"/>
    <property type="molecule type" value="Transcribed_RNA"/>
</dbReference>
<feature type="transmembrane region" description="Helical" evidence="14">
    <location>
        <begin position="31"/>
        <end position="50"/>
    </location>
</feature>
<organism evidence="15">
    <name type="scientific">Fibrocapsa japonica</name>
    <dbReference type="NCBI Taxonomy" id="94617"/>
    <lineage>
        <taxon>Eukaryota</taxon>
        <taxon>Sar</taxon>
        <taxon>Stramenopiles</taxon>
        <taxon>Ochrophyta</taxon>
        <taxon>Raphidophyceae</taxon>
        <taxon>Chattonellales</taxon>
        <taxon>Chattonellaceae</taxon>
        <taxon>Fibrocapsa</taxon>
    </lineage>
</organism>
<accession>A0A7S2XWB4</accession>
<gene>
    <name evidence="15" type="ORF">FJAP1339_LOCUS3242</name>
</gene>
<evidence type="ECO:0000256" key="7">
    <source>
        <dbReference type="ARBA" id="ARBA00022692"/>
    </source>
</evidence>
<feature type="transmembrane region" description="Helical" evidence="14">
    <location>
        <begin position="65"/>
        <end position="82"/>
    </location>
</feature>
<name>A0A7S2XWB4_9STRA</name>
<dbReference type="PANTHER" id="PTHR12317:SF0">
    <property type="entry name" value="ACYLTRANSFERASE"/>
    <property type="match status" value="1"/>
</dbReference>
<dbReference type="InterPro" id="IPR007130">
    <property type="entry name" value="DAGAT"/>
</dbReference>
<dbReference type="CDD" id="cd07987">
    <property type="entry name" value="LPLAT_MGAT-like"/>
    <property type="match status" value="1"/>
</dbReference>
<dbReference type="GO" id="GO:0006071">
    <property type="term" value="P:glycerol metabolic process"/>
    <property type="evidence" value="ECO:0007669"/>
    <property type="project" value="UniProtKB-KW"/>
</dbReference>
<evidence type="ECO:0000256" key="1">
    <source>
        <dbReference type="ARBA" id="ARBA00004477"/>
    </source>
</evidence>
<evidence type="ECO:0000256" key="4">
    <source>
        <dbReference type="ARBA" id="ARBA00005420"/>
    </source>
</evidence>
<evidence type="ECO:0000256" key="5">
    <source>
        <dbReference type="ARBA" id="ARBA00022516"/>
    </source>
</evidence>
<sequence length="441" mass="48984">MKTLGWVFLCLIGPQLVEVTLYLLPRLDKLTSVLAAIGLPSLSLVLWNLLSPSTSPSYYTTEDTWAVVGGAIAVAAGAYFLLRFRASSLFPPLRIPIRRRLQTMCTIITWPMSLWGNVLVVILLLASWWTRWLIVVYLACISLLDKTPARGGWKIKKRHWLYELNGKLCCEFFPVSLVKTTDLAPDASYIFGYHPHGILSLGAWCNFCTDGTGFSGLFPGLESHLLTLRQCFWIPLFRQLLLYGGAQDVSRSTLVKVASTPGQVAVVIVGGAQEALDTSPGTLDLTIKQRKGFVRVALETGASLVPVVSFGENDLFWTAVGVGSGQDGKPVSRGEGMLRRVQQVLKKAMGYSLPIFIGRGLLQYKFGLLPYRHPIVSVVGKPLPVGKKLVRPAKDAPEDEKERYAKAVDDLHSKYMEEVQSIYDKFKDKYAPDRVRDMVFK</sequence>
<keyword evidence="13" id="KW-0012">Acyltransferase</keyword>
<evidence type="ECO:0000256" key="3">
    <source>
        <dbReference type="ARBA" id="ARBA00005189"/>
    </source>
</evidence>
<evidence type="ECO:0000313" key="15">
    <source>
        <dbReference type="EMBL" id="CAD9860721.1"/>
    </source>
</evidence>
<keyword evidence="11" id="KW-0443">Lipid metabolism</keyword>
<feature type="transmembrane region" description="Helical" evidence="14">
    <location>
        <begin position="103"/>
        <end position="126"/>
    </location>
</feature>
<evidence type="ECO:0000256" key="6">
    <source>
        <dbReference type="ARBA" id="ARBA00022679"/>
    </source>
</evidence>
<evidence type="ECO:0000256" key="10">
    <source>
        <dbReference type="ARBA" id="ARBA00022989"/>
    </source>
</evidence>
<keyword evidence="10 14" id="KW-1133">Transmembrane helix</keyword>
<dbReference type="GO" id="GO:0004144">
    <property type="term" value="F:diacylglycerol O-acyltransferase activity"/>
    <property type="evidence" value="ECO:0007669"/>
    <property type="project" value="TreeGrafter"/>
</dbReference>
<dbReference type="Pfam" id="PF03982">
    <property type="entry name" value="DAGAT"/>
    <property type="match status" value="1"/>
</dbReference>
<dbReference type="AlphaFoldDB" id="A0A7S2XWB4"/>
<evidence type="ECO:0000256" key="11">
    <source>
        <dbReference type="ARBA" id="ARBA00023098"/>
    </source>
</evidence>
<dbReference type="GO" id="GO:0019432">
    <property type="term" value="P:triglyceride biosynthetic process"/>
    <property type="evidence" value="ECO:0007669"/>
    <property type="project" value="TreeGrafter"/>
</dbReference>
<evidence type="ECO:0000256" key="12">
    <source>
        <dbReference type="ARBA" id="ARBA00023136"/>
    </source>
</evidence>
<keyword evidence="9 14" id="KW-0256">Endoplasmic reticulum</keyword>
<comment type="pathway">
    <text evidence="2">Glycerolipid metabolism; triacylglycerol biosynthesis.</text>
</comment>
<reference evidence="15" key="1">
    <citation type="submission" date="2021-01" db="EMBL/GenBank/DDBJ databases">
        <authorList>
            <person name="Corre E."/>
            <person name="Pelletier E."/>
            <person name="Niang G."/>
            <person name="Scheremetjew M."/>
            <person name="Finn R."/>
            <person name="Kale V."/>
            <person name="Holt S."/>
            <person name="Cochrane G."/>
            <person name="Meng A."/>
            <person name="Brown T."/>
            <person name="Cohen L."/>
        </authorList>
    </citation>
    <scope>NUCLEOTIDE SEQUENCE</scope>
    <source>
        <strain evidence="15">CCMP1661</strain>
    </source>
</reference>
<keyword evidence="12 14" id="KW-0472">Membrane</keyword>